<dbReference type="EMBL" id="VITK01000003">
    <property type="protein sequence ID" value="TWB01331.1"/>
    <property type="molecule type" value="Genomic_DNA"/>
</dbReference>
<gene>
    <name evidence="2" type="ORF">FBZ96_103102</name>
</gene>
<evidence type="ECO:0000313" key="2">
    <source>
        <dbReference type="EMBL" id="TWB01331.1"/>
    </source>
</evidence>
<evidence type="ECO:0000313" key="3">
    <source>
        <dbReference type="Proteomes" id="UP000319949"/>
    </source>
</evidence>
<keyword evidence="1" id="KW-1133">Transmembrane helix</keyword>
<protein>
    <submittedName>
        <fullName evidence="2">Uncharacterized protein</fullName>
    </submittedName>
</protein>
<keyword evidence="1" id="KW-0812">Transmembrane</keyword>
<dbReference type="OrthoDB" id="8255940at2"/>
<dbReference type="STRING" id="1803665.GCA_001641335_00532"/>
<organism evidence="2 3">
    <name type="scientific">Bradyrhizobium stylosanthis</name>
    <dbReference type="NCBI Taxonomy" id="1803665"/>
    <lineage>
        <taxon>Bacteria</taxon>
        <taxon>Pseudomonadati</taxon>
        <taxon>Pseudomonadota</taxon>
        <taxon>Alphaproteobacteria</taxon>
        <taxon>Hyphomicrobiales</taxon>
        <taxon>Nitrobacteraceae</taxon>
        <taxon>Bradyrhizobium</taxon>
    </lineage>
</organism>
<feature type="transmembrane region" description="Helical" evidence="1">
    <location>
        <begin position="59"/>
        <end position="78"/>
    </location>
</feature>
<keyword evidence="3" id="KW-1185">Reference proteome</keyword>
<keyword evidence="1" id="KW-0472">Membrane</keyword>
<dbReference type="Proteomes" id="UP000319949">
    <property type="component" value="Unassembled WGS sequence"/>
</dbReference>
<reference evidence="2 3" key="1">
    <citation type="submission" date="2019-06" db="EMBL/GenBank/DDBJ databases">
        <title>Genomic Encyclopedia of Type Strains, Phase IV (KMG-V): Genome sequencing to study the core and pangenomes of soil and plant-associated prokaryotes.</title>
        <authorList>
            <person name="Whitman W."/>
        </authorList>
    </citation>
    <scope>NUCLEOTIDE SEQUENCE [LARGE SCALE GENOMIC DNA]</scope>
    <source>
        <strain evidence="2 3">BR 510</strain>
    </source>
</reference>
<dbReference type="AlphaFoldDB" id="A0A560DW60"/>
<sequence>MTEDDPTDEISDIEDRIEALAEIAERCRKYILASKIAIGGGAALLLITILGLLGTGQTAALGSIALVLGGIVSLGSNISTLRQTDEAIGAAEARRAALISSIDLRLVADAPLKLV</sequence>
<accession>A0A560DW60</accession>
<feature type="transmembrane region" description="Helical" evidence="1">
    <location>
        <begin position="36"/>
        <end position="53"/>
    </location>
</feature>
<dbReference type="RefSeq" id="WP_145660331.1">
    <property type="nucleotide sequence ID" value="NZ_VITK01000003.1"/>
</dbReference>
<evidence type="ECO:0000256" key="1">
    <source>
        <dbReference type="SAM" id="Phobius"/>
    </source>
</evidence>
<comment type="caution">
    <text evidence="2">The sequence shown here is derived from an EMBL/GenBank/DDBJ whole genome shotgun (WGS) entry which is preliminary data.</text>
</comment>
<proteinExistence type="predicted"/>
<name>A0A560DW60_9BRAD</name>